<name>A0AAD9IZK9_9ANNE</name>
<evidence type="ECO:0000256" key="21">
    <source>
        <dbReference type="SAM" id="Phobius"/>
    </source>
</evidence>
<keyword evidence="9" id="KW-0732">Signal</keyword>
<comment type="catalytic activity">
    <reaction evidence="19">
        <text>Ca(2+)(in) + 3 Na(+)(out) = Ca(2+)(out) + 3 Na(+)(in)</text>
        <dbReference type="Rhea" id="RHEA:69955"/>
        <dbReference type="ChEBI" id="CHEBI:29101"/>
        <dbReference type="ChEBI" id="CHEBI:29108"/>
    </reaction>
</comment>
<evidence type="ECO:0000256" key="18">
    <source>
        <dbReference type="ARBA" id="ARBA00023201"/>
    </source>
</evidence>
<comment type="subcellular location">
    <subcellularLocation>
        <location evidence="1">Cell membrane</location>
        <topology evidence="1">Multi-pass membrane protein</topology>
    </subcellularLocation>
</comment>
<keyword evidence="11" id="KW-0106">Calcium</keyword>
<dbReference type="PRINTS" id="PR01259">
    <property type="entry name" value="NACAEXCHNGR"/>
</dbReference>
<keyword evidence="6" id="KW-0109">Calcium transport</keyword>
<keyword evidence="10" id="KW-0677">Repeat</keyword>
<dbReference type="PANTHER" id="PTHR11878">
    <property type="entry name" value="SODIUM/CALCIUM EXCHANGER"/>
    <property type="match status" value="1"/>
</dbReference>
<evidence type="ECO:0000313" key="24">
    <source>
        <dbReference type="Proteomes" id="UP001208570"/>
    </source>
</evidence>
<evidence type="ECO:0000256" key="17">
    <source>
        <dbReference type="ARBA" id="ARBA00023180"/>
    </source>
</evidence>
<feature type="transmembrane region" description="Helical" evidence="21">
    <location>
        <begin position="170"/>
        <end position="193"/>
    </location>
</feature>
<feature type="transmembrane region" description="Helical" evidence="21">
    <location>
        <begin position="939"/>
        <end position="957"/>
    </location>
</feature>
<dbReference type="InterPro" id="IPR003644">
    <property type="entry name" value="Calx_beta"/>
</dbReference>
<feature type="region of interest" description="Disordered" evidence="20">
    <location>
        <begin position="335"/>
        <end position="371"/>
    </location>
</feature>
<dbReference type="GO" id="GO:0098794">
    <property type="term" value="C:postsynapse"/>
    <property type="evidence" value="ECO:0007669"/>
    <property type="project" value="TreeGrafter"/>
</dbReference>
<evidence type="ECO:0000256" key="5">
    <source>
        <dbReference type="ARBA" id="ARBA00022475"/>
    </source>
</evidence>
<dbReference type="SMART" id="SM00237">
    <property type="entry name" value="Calx_beta"/>
    <property type="match status" value="2"/>
</dbReference>
<feature type="transmembrane region" description="Helical" evidence="21">
    <location>
        <begin position="137"/>
        <end position="158"/>
    </location>
</feature>
<keyword evidence="18" id="KW-0739">Sodium transport</keyword>
<feature type="compositionally biased region" description="Polar residues" evidence="20">
    <location>
        <begin position="358"/>
        <end position="371"/>
    </location>
</feature>
<dbReference type="GO" id="GO:0046872">
    <property type="term" value="F:metal ion binding"/>
    <property type="evidence" value="ECO:0007669"/>
    <property type="project" value="UniProtKB-KW"/>
</dbReference>
<evidence type="ECO:0000256" key="12">
    <source>
        <dbReference type="ARBA" id="ARBA00022860"/>
    </source>
</evidence>
<keyword evidence="16 21" id="KW-0472">Membrane</keyword>
<proteinExistence type="inferred from homology"/>
<dbReference type="Pfam" id="PF01699">
    <property type="entry name" value="Na_Ca_ex"/>
    <property type="match status" value="2"/>
</dbReference>
<dbReference type="PANTHER" id="PTHR11878:SF70">
    <property type="entry name" value="CALX-BETA DOMAIN-CONTAINING PROTEIN"/>
    <property type="match status" value="1"/>
</dbReference>
<feature type="domain" description="Calx-beta" evidence="22">
    <location>
        <begin position="495"/>
        <end position="587"/>
    </location>
</feature>
<dbReference type="AlphaFoldDB" id="A0AAD9IZK9"/>
<dbReference type="Proteomes" id="UP001208570">
    <property type="component" value="Unassembled WGS sequence"/>
</dbReference>
<dbReference type="EMBL" id="JAODUP010000835">
    <property type="protein sequence ID" value="KAK2143511.1"/>
    <property type="molecule type" value="Genomic_DNA"/>
</dbReference>
<keyword evidence="5" id="KW-1003">Cell membrane</keyword>
<evidence type="ECO:0000256" key="20">
    <source>
        <dbReference type="SAM" id="MobiDB-lite"/>
    </source>
</evidence>
<evidence type="ECO:0000256" key="6">
    <source>
        <dbReference type="ARBA" id="ARBA00022568"/>
    </source>
</evidence>
<evidence type="ECO:0000256" key="2">
    <source>
        <dbReference type="ARBA" id="ARBA00007489"/>
    </source>
</evidence>
<feature type="region of interest" description="Disordered" evidence="20">
    <location>
        <begin position="403"/>
        <end position="423"/>
    </location>
</feature>
<gene>
    <name evidence="23" type="ORF">LSH36_835g00039</name>
</gene>
<evidence type="ECO:0000256" key="11">
    <source>
        <dbReference type="ARBA" id="ARBA00022837"/>
    </source>
</evidence>
<evidence type="ECO:0000256" key="14">
    <source>
        <dbReference type="ARBA" id="ARBA00023053"/>
    </source>
</evidence>
<keyword evidence="24" id="KW-1185">Reference proteome</keyword>
<comment type="caution">
    <text evidence="23">The sequence shown here is derived from an EMBL/GenBank/DDBJ whole genome shotgun (WGS) entry which is preliminary data.</text>
</comment>
<feature type="transmembrane region" description="Helical" evidence="21">
    <location>
        <begin position="814"/>
        <end position="835"/>
    </location>
</feature>
<comment type="similarity">
    <text evidence="2">Belongs to the Ca(2+):cation antiporter (CaCA) (TC 2.A.19) family. SLC8 subfamily.</text>
</comment>
<evidence type="ECO:0000256" key="9">
    <source>
        <dbReference type="ARBA" id="ARBA00022729"/>
    </source>
</evidence>
<dbReference type="GO" id="GO:0098703">
    <property type="term" value="P:calcium ion import across plasma membrane"/>
    <property type="evidence" value="ECO:0007669"/>
    <property type="project" value="TreeGrafter"/>
</dbReference>
<dbReference type="InterPro" id="IPR044880">
    <property type="entry name" value="NCX_ion-bd_dom_sf"/>
</dbReference>
<feature type="transmembrane region" description="Helical" evidence="21">
    <location>
        <begin position="43"/>
        <end position="65"/>
    </location>
</feature>
<feature type="transmembrane region" description="Helical" evidence="21">
    <location>
        <begin position="790"/>
        <end position="808"/>
    </location>
</feature>
<sequence length="965" mass="105799">MQYIYSNYSNGWVVEAVEDGSSPCESWLMLPAENLWSVGMRGFLYILALVYIFLGIAIVSDIFMCSIEVITSQRKTVVKWDEENQAMVEKHVLIWNETVANLTLMALGSSAPEILLSVLETLNNLGSESLEDGLGPFTIIGSAAFNLLIITAICISSVPSPGVKRVQELGVFIMTSIWSIFAYLWLLITLSWISPGVIEVWEAWVTFACFPVLVLIAYIQDNGWWCYKCRKTGTIDTVQSEPTRRLYTPFTTAEGSDPWLSMSRPPIRIRFRIRNIGTFGGMTASTPVIGPDATAEARLVAMAMCSNVRVIDKRRASMVQGISKELGALEREKHHSVTNLNGGDQKRRNSIGIRQQEEGSQTRLVSSPARSLTPGTIANKNLARARFRHAAIRSLLGGKKRPLPNSLDIPRQKDHVPEGISINQGNVRPEDLVGKFTIASPSYSVLESAGIVTIDVLFHRFLPGLEKAMVSKKDTILLALFNYYRITIRCCAGYHKTISCDGDNGYNKQKKGGSQTSENETSFVNNNFGTVSVEYETREGSGRFDKDFKYTSGKLTFTEEEYKKSITVPIINDNQYEADVDFYIVLKNPNGNSSIGDPSVSRVTIIDDDEPGEFQFSHTHYYADMNAGIVSADVIRQKGCDGTVTIEFSTIDGTAHGGDAMNDKADYRRDEGVLKFLHNESSKTITIGINKECKTSKNFIIALKNPSLGAKIGEHGAAVAYLNEGSLNERIASILDDDDEDMTWAGQFKAALTIEGSPDAPLLAQDYILHFLSFFWKVLFAFIPPRQYFSAWPCFISSLIFIGTLTAVVEQLGALLGCVLGIKASLAGITIIALGTSLPDTFASRTAALHDEGADAAIGNVTGSNSVNVFLGLGLPWVISTSYALVHGTTFRVPTGNIVQSVVVFAIVGTICIIFLLIRRKAAGGELGGSKLGKYLSSAFLACLWLIYIVLSALQAYTPSIFPWS</sequence>
<dbReference type="InterPro" id="IPR051171">
    <property type="entry name" value="CaCA"/>
</dbReference>
<evidence type="ECO:0000256" key="15">
    <source>
        <dbReference type="ARBA" id="ARBA00023065"/>
    </source>
</evidence>
<protein>
    <recommendedName>
        <fullName evidence="22">Calx-beta domain-containing protein</fullName>
    </recommendedName>
</protein>
<evidence type="ECO:0000256" key="4">
    <source>
        <dbReference type="ARBA" id="ARBA00022449"/>
    </source>
</evidence>
<keyword evidence="13 21" id="KW-1133">Transmembrane helix</keyword>
<feature type="transmembrane region" description="Helical" evidence="21">
    <location>
        <begin position="898"/>
        <end position="918"/>
    </location>
</feature>
<evidence type="ECO:0000256" key="16">
    <source>
        <dbReference type="ARBA" id="ARBA00023136"/>
    </source>
</evidence>
<evidence type="ECO:0000256" key="13">
    <source>
        <dbReference type="ARBA" id="ARBA00022989"/>
    </source>
</evidence>
<accession>A0AAD9IZK9</accession>
<feature type="transmembrane region" description="Helical" evidence="21">
    <location>
        <begin position="867"/>
        <end position="886"/>
    </location>
</feature>
<dbReference type="Gene3D" id="1.20.1420.30">
    <property type="entry name" value="NCX, central ion-binding region"/>
    <property type="match status" value="2"/>
</dbReference>
<organism evidence="23 24">
    <name type="scientific">Paralvinella palmiformis</name>
    <dbReference type="NCBI Taxonomy" id="53620"/>
    <lineage>
        <taxon>Eukaryota</taxon>
        <taxon>Metazoa</taxon>
        <taxon>Spiralia</taxon>
        <taxon>Lophotrochozoa</taxon>
        <taxon>Annelida</taxon>
        <taxon>Polychaeta</taxon>
        <taxon>Sedentaria</taxon>
        <taxon>Canalipalpata</taxon>
        <taxon>Terebellida</taxon>
        <taxon>Terebelliformia</taxon>
        <taxon>Alvinellidae</taxon>
        <taxon>Paralvinella</taxon>
    </lineage>
</organism>
<reference evidence="23" key="1">
    <citation type="journal article" date="2023" name="Mol. Biol. Evol.">
        <title>Third-Generation Sequencing Reveals the Adaptive Role of the Epigenome in Three Deep-Sea Polychaetes.</title>
        <authorList>
            <person name="Perez M."/>
            <person name="Aroh O."/>
            <person name="Sun Y."/>
            <person name="Lan Y."/>
            <person name="Juniper S.K."/>
            <person name="Young C.R."/>
            <person name="Angers B."/>
            <person name="Qian P.Y."/>
        </authorList>
    </citation>
    <scope>NUCLEOTIDE SEQUENCE</scope>
    <source>
        <strain evidence="23">P08H-3</strain>
    </source>
</reference>
<evidence type="ECO:0000256" key="7">
    <source>
        <dbReference type="ARBA" id="ARBA00022692"/>
    </source>
</evidence>
<dbReference type="InterPro" id="IPR038081">
    <property type="entry name" value="CalX-like_sf"/>
</dbReference>
<dbReference type="Pfam" id="PF03160">
    <property type="entry name" value="Calx-beta"/>
    <property type="match status" value="1"/>
</dbReference>
<evidence type="ECO:0000256" key="19">
    <source>
        <dbReference type="ARBA" id="ARBA00033667"/>
    </source>
</evidence>
<keyword evidence="7 21" id="KW-0812">Transmembrane</keyword>
<evidence type="ECO:0000259" key="22">
    <source>
        <dbReference type="SMART" id="SM00237"/>
    </source>
</evidence>
<evidence type="ECO:0000313" key="23">
    <source>
        <dbReference type="EMBL" id="KAK2143511.1"/>
    </source>
</evidence>
<keyword evidence="12" id="KW-0112">Calmodulin-binding</keyword>
<feature type="domain" description="Calx-beta" evidence="22">
    <location>
        <begin position="601"/>
        <end position="704"/>
    </location>
</feature>
<dbReference type="GO" id="GO:0007154">
    <property type="term" value="P:cell communication"/>
    <property type="evidence" value="ECO:0007669"/>
    <property type="project" value="InterPro"/>
</dbReference>
<keyword evidence="4" id="KW-0050">Antiport</keyword>
<evidence type="ECO:0000256" key="3">
    <source>
        <dbReference type="ARBA" id="ARBA00022448"/>
    </source>
</evidence>
<dbReference type="InterPro" id="IPR004837">
    <property type="entry name" value="NaCa_Exmemb"/>
</dbReference>
<dbReference type="InterPro" id="IPR004836">
    <property type="entry name" value="Na_Ca_Ex"/>
</dbReference>
<keyword evidence="8" id="KW-0479">Metal-binding</keyword>
<dbReference type="SUPFAM" id="SSF141072">
    <property type="entry name" value="CalX-like"/>
    <property type="match status" value="2"/>
</dbReference>
<dbReference type="GO" id="GO:0005432">
    <property type="term" value="F:calcium:sodium antiporter activity"/>
    <property type="evidence" value="ECO:0007669"/>
    <property type="project" value="InterPro"/>
</dbReference>
<dbReference type="GO" id="GO:0005516">
    <property type="term" value="F:calmodulin binding"/>
    <property type="evidence" value="ECO:0007669"/>
    <property type="project" value="UniProtKB-KW"/>
</dbReference>
<keyword evidence="14" id="KW-0915">Sodium</keyword>
<feature type="transmembrane region" description="Helical" evidence="21">
    <location>
        <begin position="200"/>
        <end position="219"/>
    </location>
</feature>
<dbReference type="GO" id="GO:0030424">
    <property type="term" value="C:axon"/>
    <property type="evidence" value="ECO:0007669"/>
    <property type="project" value="TreeGrafter"/>
</dbReference>
<keyword evidence="17" id="KW-0325">Glycoprotein</keyword>
<dbReference type="Gene3D" id="2.60.40.2030">
    <property type="match status" value="2"/>
</dbReference>
<evidence type="ECO:0000256" key="8">
    <source>
        <dbReference type="ARBA" id="ARBA00022723"/>
    </source>
</evidence>
<keyword evidence="3" id="KW-0813">Transport</keyword>
<evidence type="ECO:0000256" key="10">
    <source>
        <dbReference type="ARBA" id="ARBA00022737"/>
    </source>
</evidence>
<dbReference type="GO" id="GO:0042383">
    <property type="term" value="C:sarcolemma"/>
    <property type="evidence" value="ECO:0007669"/>
    <property type="project" value="TreeGrafter"/>
</dbReference>
<evidence type="ECO:0000256" key="1">
    <source>
        <dbReference type="ARBA" id="ARBA00004651"/>
    </source>
</evidence>
<keyword evidence="15" id="KW-0406">Ion transport</keyword>